<feature type="compositionally biased region" description="Basic and acidic residues" evidence="4">
    <location>
        <begin position="492"/>
        <end position="506"/>
    </location>
</feature>
<dbReference type="GO" id="GO:0042393">
    <property type="term" value="F:histone binding"/>
    <property type="evidence" value="ECO:0007669"/>
    <property type="project" value="TreeGrafter"/>
</dbReference>
<dbReference type="Proteomes" id="UP000557566">
    <property type="component" value="Unassembled WGS sequence"/>
</dbReference>
<organism evidence="6 7">
    <name type="scientific">Ophiocordyceps sinensis</name>
    <dbReference type="NCBI Taxonomy" id="72228"/>
    <lineage>
        <taxon>Eukaryota</taxon>
        <taxon>Fungi</taxon>
        <taxon>Dikarya</taxon>
        <taxon>Ascomycota</taxon>
        <taxon>Pezizomycotina</taxon>
        <taxon>Sordariomycetes</taxon>
        <taxon>Hypocreomycetidae</taxon>
        <taxon>Hypocreales</taxon>
        <taxon>Ophiocordycipitaceae</taxon>
        <taxon>Ophiocordyceps</taxon>
    </lineage>
</organism>
<protein>
    <recommendedName>
        <fullName evidence="5">Histone chaperone RTT106/FACT complex subunit SPT16-like middle domain-containing protein</fullName>
    </recommendedName>
</protein>
<evidence type="ECO:0000259" key="5">
    <source>
        <dbReference type="SMART" id="SM01287"/>
    </source>
</evidence>
<evidence type="ECO:0000313" key="7">
    <source>
        <dbReference type="Proteomes" id="UP000557566"/>
    </source>
</evidence>
<feature type="compositionally biased region" description="Basic and acidic residues" evidence="4">
    <location>
        <begin position="450"/>
        <end position="479"/>
    </location>
</feature>
<dbReference type="OrthoDB" id="75754at2759"/>
<dbReference type="InterPro" id="IPR050454">
    <property type="entry name" value="RTT106/SSRP1_HistChap/FACT"/>
</dbReference>
<evidence type="ECO:0000256" key="4">
    <source>
        <dbReference type="SAM" id="MobiDB-lite"/>
    </source>
</evidence>
<accession>A0A8H4PPM9</accession>
<evidence type="ECO:0000256" key="2">
    <source>
        <dbReference type="ARBA" id="ARBA00037550"/>
    </source>
</evidence>
<dbReference type="Gene3D" id="2.30.29.30">
    <property type="entry name" value="Pleckstrin-homology domain (PH domain)/Phosphotyrosine-binding domain (PTB)"/>
    <property type="match status" value="1"/>
</dbReference>
<dbReference type="Pfam" id="PF08512">
    <property type="entry name" value="Rttp106-like_middle"/>
    <property type="match status" value="1"/>
</dbReference>
<feature type="region of interest" description="Disordered" evidence="4">
    <location>
        <begin position="384"/>
        <end position="506"/>
    </location>
</feature>
<feature type="region of interest" description="Disordered" evidence="4">
    <location>
        <begin position="338"/>
        <end position="369"/>
    </location>
</feature>
<feature type="compositionally biased region" description="Acidic residues" evidence="4">
    <location>
        <begin position="386"/>
        <end position="405"/>
    </location>
</feature>
<proteinExistence type="inferred from homology"/>
<dbReference type="AlphaFoldDB" id="A0A8H4PPM9"/>
<dbReference type="GO" id="GO:0031491">
    <property type="term" value="F:nucleosome binding"/>
    <property type="evidence" value="ECO:0007669"/>
    <property type="project" value="TreeGrafter"/>
</dbReference>
<comment type="function">
    <text evidence="2">Histones H3 and H4 chaperone involved in the nucleosome formation and heterochromatin silencing. Required for the deposition of H3K56ac-carrying H3-H4 complex onto newly-replicated DNA. Plays a role in the transcriptional regulation of the cell-cycle dependent histone genes by creating a repressive structure at the core histone gene promoter.</text>
</comment>
<feature type="compositionally biased region" description="Acidic residues" evidence="4">
    <location>
        <begin position="413"/>
        <end position="435"/>
    </location>
</feature>
<dbReference type="SUPFAM" id="SSF50729">
    <property type="entry name" value="PH domain-like"/>
    <property type="match status" value="1"/>
</dbReference>
<evidence type="ECO:0000256" key="3">
    <source>
        <dbReference type="ARBA" id="ARBA00038654"/>
    </source>
</evidence>
<comment type="similarity">
    <text evidence="1">Belongs to the RTT106 family.</text>
</comment>
<dbReference type="InterPro" id="IPR013719">
    <property type="entry name" value="RTT106/SPT16-like_middle_dom"/>
</dbReference>
<comment type="subunit">
    <text evidence="3">Interacts with histones H3 and H4.</text>
</comment>
<keyword evidence="7" id="KW-1185">Reference proteome</keyword>
<evidence type="ECO:0000256" key="1">
    <source>
        <dbReference type="ARBA" id="ARBA00006159"/>
    </source>
</evidence>
<dbReference type="Gene3D" id="2.30.29.120">
    <property type="match status" value="1"/>
</dbReference>
<dbReference type="PANTHER" id="PTHR45849:SF3">
    <property type="entry name" value="HISTONE CHAPERONE RTT106"/>
    <property type="match status" value="1"/>
</dbReference>
<reference evidence="6 7" key="1">
    <citation type="journal article" date="2020" name="Genome Biol. Evol.">
        <title>A new high-quality draft genome assembly of the Chinese cordyceps Ophiocordyceps sinensis.</title>
        <authorList>
            <person name="Shu R."/>
            <person name="Zhang J."/>
            <person name="Meng Q."/>
            <person name="Zhang H."/>
            <person name="Zhou G."/>
            <person name="Li M."/>
            <person name="Wu P."/>
            <person name="Zhao Y."/>
            <person name="Chen C."/>
            <person name="Qin Q."/>
        </authorList>
    </citation>
    <scope>NUCLEOTIDE SEQUENCE [LARGE SCALE GENOMIC DNA]</scope>
    <source>
        <strain evidence="6 7">IOZ07</strain>
    </source>
</reference>
<dbReference type="SMART" id="SM01287">
    <property type="entry name" value="Rtt106"/>
    <property type="match status" value="1"/>
</dbReference>
<dbReference type="EMBL" id="JAAVMX010000005">
    <property type="protein sequence ID" value="KAF4508120.1"/>
    <property type="molecule type" value="Genomic_DNA"/>
</dbReference>
<sequence>MAAAALDSQRLGVVFQSRPDIIEGIKNAADSPARIALFNQITSHVYSQLRDGSDEPALKRRRVDVAQPNGVANSPASGNAADEAVLLEVKEISVSAPQRKKFELCFTSSFLYARAPGTQAPIPAITYSWRDIEYAFYLPVPEKAQVQHNYVLLPRGATLPSKTNQPAVEPLVFTVPASAPKEGTIGGSQAGPAAAVSDTYKSLFHWAFGMRFKAAGNPIGIVSADPSKFHSVIKQAHRPNEKAVHVNGFRGSKDGYLFFLGNGILWGFKKPLIFIPLDRIAAISYTNILQITFNIVVEVFLSEGEGTEEIEFGMLDQKDYGGIDDYIKVNRLQDRSMAEQRKGKLQLAENRGPAEDGQDGDAGNGDANGMTELERAQLEIEQHLQDDEDEDEEDYDPGSEGESEGSGESSHGDDDDDDDDDDEDAEGELEDEEGAEVGGRAAGEEEDEEEKSRVKKEPKDEEPRVKKEEAQAPVREEASGRGWAAIGGNTQHGDDMDMDEKFDVTG</sequence>
<name>A0A8H4PPM9_9HYPO</name>
<feature type="domain" description="Histone chaperone RTT106/FACT complex subunit SPT16-like middle" evidence="5">
    <location>
        <begin position="243"/>
        <end position="337"/>
    </location>
</feature>
<dbReference type="InterPro" id="IPR011993">
    <property type="entry name" value="PH-like_dom_sf"/>
</dbReference>
<gene>
    <name evidence="6" type="ORF">G6O67_004541</name>
</gene>
<comment type="caution">
    <text evidence="6">The sequence shown here is derived from an EMBL/GenBank/DDBJ whole genome shotgun (WGS) entry which is preliminary data.</text>
</comment>
<dbReference type="PANTHER" id="PTHR45849">
    <property type="entry name" value="FACT COMPLEX SUBUNIT SSRP1"/>
    <property type="match status" value="1"/>
</dbReference>
<evidence type="ECO:0000313" key="6">
    <source>
        <dbReference type="EMBL" id="KAF4508120.1"/>
    </source>
</evidence>